<reference evidence="1 2" key="1">
    <citation type="journal article" date="2022" name="New Phytol.">
        <title>Ecological generalism drives hyperdiversity of secondary metabolite gene clusters in xylarialean endophytes.</title>
        <authorList>
            <person name="Franco M.E.E."/>
            <person name="Wisecaver J.H."/>
            <person name="Arnold A.E."/>
            <person name="Ju Y.M."/>
            <person name="Slot J.C."/>
            <person name="Ahrendt S."/>
            <person name="Moore L.P."/>
            <person name="Eastman K.E."/>
            <person name="Scott K."/>
            <person name="Konkel Z."/>
            <person name="Mondo S.J."/>
            <person name="Kuo A."/>
            <person name="Hayes R.D."/>
            <person name="Haridas S."/>
            <person name="Andreopoulos B."/>
            <person name="Riley R."/>
            <person name="LaButti K."/>
            <person name="Pangilinan J."/>
            <person name="Lipzen A."/>
            <person name="Amirebrahimi M."/>
            <person name="Yan J."/>
            <person name="Adam C."/>
            <person name="Keymanesh K."/>
            <person name="Ng V."/>
            <person name="Louie K."/>
            <person name="Northen T."/>
            <person name="Drula E."/>
            <person name="Henrissat B."/>
            <person name="Hsieh H.M."/>
            <person name="Youens-Clark K."/>
            <person name="Lutzoni F."/>
            <person name="Miadlikowska J."/>
            <person name="Eastwood D.C."/>
            <person name="Hamelin R.C."/>
            <person name="Grigoriev I.V."/>
            <person name="U'Ren J.M."/>
        </authorList>
    </citation>
    <scope>NUCLEOTIDE SEQUENCE [LARGE SCALE GENOMIC DNA]</scope>
    <source>
        <strain evidence="1 2">CBS 119005</strain>
    </source>
</reference>
<accession>A0ACB9YRY0</accession>
<evidence type="ECO:0000313" key="2">
    <source>
        <dbReference type="Proteomes" id="UP001497700"/>
    </source>
</evidence>
<keyword evidence="2" id="KW-1185">Reference proteome</keyword>
<protein>
    <submittedName>
        <fullName evidence="1">Uncharacterized protein</fullName>
    </submittedName>
</protein>
<dbReference type="Proteomes" id="UP001497700">
    <property type="component" value="Unassembled WGS sequence"/>
</dbReference>
<proteinExistence type="predicted"/>
<evidence type="ECO:0000313" key="1">
    <source>
        <dbReference type="EMBL" id="KAI4861795.1"/>
    </source>
</evidence>
<comment type="caution">
    <text evidence="1">The sequence shown here is derived from an EMBL/GenBank/DDBJ whole genome shotgun (WGS) entry which is preliminary data.</text>
</comment>
<organism evidence="1 2">
    <name type="scientific">Hypoxylon rubiginosum</name>
    <dbReference type="NCBI Taxonomy" id="110542"/>
    <lineage>
        <taxon>Eukaryota</taxon>
        <taxon>Fungi</taxon>
        <taxon>Dikarya</taxon>
        <taxon>Ascomycota</taxon>
        <taxon>Pezizomycotina</taxon>
        <taxon>Sordariomycetes</taxon>
        <taxon>Xylariomycetidae</taxon>
        <taxon>Xylariales</taxon>
        <taxon>Hypoxylaceae</taxon>
        <taxon>Hypoxylon</taxon>
    </lineage>
</organism>
<name>A0ACB9YRY0_9PEZI</name>
<dbReference type="EMBL" id="MU393541">
    <property type="protein sequence ID" value="KAI4861795.1"/>
    <property type="molecule type" value="Genomic_DNA"/>
</dbReference>
<gene>
    <name evidence="1" type="ORF">F4820DRAFT_464386</name>
</gene>
<sequence length="217" mass="24575">MEKQDSKEDSQEQATEELNISEILAEAQKYEDGIKEHSEQIELHAKIFGELTFEGLSCLSTFQGADIFKDSRQSYGDLEVCREDEGWSGPHNEIRGRLGPVAELQYLFSGTKYAIINFYTNEEEAIEANFTLAKLADEYFIPKVLCFGQIHWDDAKDLAENYYKKAATRHILVFFKDGKNFAVNGRDTIYGSGSAGWKGAIEKLGAEARKHVEQAKR</sequence>